<dbReference type="AlphaFoldDB" id="A0A369JB70"/>
<dbReference type="EMBL" id="LUEZ02000101">
    <property type="protein sequence ID" value="RDB18460.1"/>
    <property type="molecule type" value="Genomic_DNA"/>
</dbReference>
<protein>
    <submittedName>
        <fullName evidence="2">Uncharacterized protein</fullName>
    </submittedName>
</protein>
<evidence type="ECO:0000313" key="3">
    <source>
        <dbReference type="Proteomes" id="UP000076154"/>
    </source>
</evidence>
<comment type="caution">
    <text evidence="2">The sequence shown here is derived from an EMBL/GenBank/DDBJ whole genome shotgun (WGS) entry which is preliminary data.</text>
</comment>
<organism evidence="2 3">
    <name type="scientific">Hypsizygus marmoreus</name>
    <name type="common">White beech mushroom</name>
    <name type="synonym">Agaricus marmoreus</name>
    <dbReference type="NCBI Taxonomy" id="39966"/>
    <lineage>
        <taxon>Eukaryota</taxon>
        <taxon>Fungi</taxon>
        <taxon>Dikarya</taxon>
        <taxon>Basidiomycota</taxon>
        <taxon>Agaricomycotina</taxon>
        <taxon>Agaricomycetes</taxon>
        <taxon>Agaricomycetidae</taxon>
        <taxon>Agaricales</taxon>
        <taxon>Tricholomatineae</taxon>
        <taxon>Lyophyllaceae</taxon>
        <taxon>Hypsizygus</taxon>
    </lineage>
</organism>
<sequence>MQLEVHLESSSWLNSSRQQASEDSLHLFMLTPCPLRNKRDSFLEVPKTRIPGYTPKTWSLNTPLWSWWRMSGVKQTGRNPSFSNCVVTRRNLHDSLDIQGISGSSSLYSMQRGTAPGNRRRMQQPPQWASRAVPCNNGTSANKDGRMGAWLPSPGLVNVADRLMVQLSNPQTLPGCHTTNLLSTSGRKSGHSHGHRCRDVQGLDARVRVFQEASALRHPTYDGQFQLPFLFVFEWAPKFSLLLLSNMFKGKDLERDHPPRSHRVLPLPLRVVIVAAEEEIVVEFRLLGEGPWHCALPRCGAAGNRVRNMALEASCCRKRSLPAEATDVREVGHVGCVEGDNRSGLCP</sequence>
<reference evidence="2" key="1">
    <citation type="submission" date="2018-04" db="EMBL/GenBank/DDBJ databases">
        <title>Whole genome sequencing of Hypsizygus marmoreus.</title>
        <authorList>
            <person name="Choi I.-G."/>
            <person name="Min B."/>
            <person name="Kim J.-G."/>
            <person name="Kim S."/>
            <person name="Oh Y.-L."/>
            <person name="Kong W.-S."/>
            <person name="Park H."/>
            <person name="Jeong J."/>
            <person name="Song E.-S."/>
        </authorList>
    </citation>
    <scope>NUCLEOTIDE SEQUENCE [LARGE SCALE GENOMIC DNA]</scope>
    <source>
        <strain evidence="2">51987-8</strain>
    </source>
</reference>
<dbReference type="InParanoid" id="A0A369JB70"/>
<dbReference type="Proteomes" id="UP000076154">
    <property type="component" value="Unassembled WGS sequence"/>
</dbReference>
<feature type="region of interest" description="Disordered" evidence="1">
    <location>
        <begin position="107"/>
        <end position="147"/>
    </location>
</feature>
<proteinExistence type="predicted"/>
<evidence type="ECO:0000256" key="1">
    <source>
        <dbReference type="SAM" id="MobiDB-lite"/>
    </source>
</evidence>
<name>A0A369JB70_HYPMA</name>
<keyword evidence="3" id="KW-1185">Reference proteome</keyword>
<evidence type="ECO:0000313" key="2">
    <source>
        <dbReference type="EMBL" id="RDB18460.1"/>
    </source>
</evidence>
<accession>A0A369JB70</accession>
<gene>
    <name evidence="2" type="ORF">Hypma_000274</name>
</gene>